<feature type="domain" description="CCHC-type" evidence="6">
    <location>
        <begin position="162"/>
        <end position="176"/>
    </location>
</feature>
<dbReference type="GO" id="GO:0008270">
    <property type="term" value="F:zinc ion binding"/>
    <property type="evidence" value="ECO:0007669"/>
    <property type="project" value="UniProtKB-KW"/>
</dbReference>
<feature type="compositionally biased region" description="Basic and acidic residues" evidence="5">
    <location>
        <begin position="1726"/>
        <end position="1754"/>
    </location>
</feature>
<evidence type="ECO:0000256" key="4">
    <source>
        <dbReference type="SAM" id="Coils"/>
    </source>
</evidence>
<dbReference type="InterPro" id="IPR057670">
    <property type="entry name" value="SH3_retrovirus"/>
</dbReference>
<dbReference type="SUPFAM" id="SSF56672">
    <property type="entry name" value="DNA/RNA polymerases"/>
    <property type="match status" value="1"/>
</dbReference>
<dbReference type="Pfam" id="PF14223">
    <property type="entry name" value="Retrotran_gag_2"/>
    <property type="match status" value="1"/>
</dbReference>
<evidence type="ECO:0000313" key="7">
    <source>
        <dbReference type="EMBL" id="GEU52545.1"/>
    </source>
</evidence>
<dbReference type="GO" id="GO:0016787">
    <property type="term" value="F:hydrolase activity"/>
    <property type="evidence" value="ECO:0007669"/>
    <property type="project" value="UniProtKB-KW"/>
</dbReference>
<dbReference type="Pfam" id="PF25597">
    <property type="entry name" value="SH3_retrovirus"/>
    <property type="match status" value="1"/>
</dbReference>
<feature type="region of interest" description="Disordered" evidence="5">
    <location>
        <begin position="176"/>
        <end position="201"/>
    </location>
</feature>
<organism evidence="7">
    <name type="scientific">Tanacetum cinerariifolium</name>
    <name type="common">Dalmatian daisy</name>
    <name type="synonym">Chrysanthemum cinerariifolium</name>
    <dbReference type="NCBI Taxonomy" id="118510"/>
    <lineage>
        <taxon>Eukaryota</taxon>
        <taxon>Viridiplantae</taxon>
        <taxon>Streptophyta</taxon>
        <taxon>Embryophyta</taxon>
        <taxon>Tracheophyta</taxon>
        <taxon>Spermatophyta</taxon>
        <taxon>Magnoliopsida</taxon>
        <taxon>eudicotyledons</taxon>
        <taxon>Gunneridae</taxon>
        <taxon>Pentapetalae</taxon>
        <taxon>asterids</taxon>
        <taxon>campanulids</taxon>
        <taxon>Asterales</taxon>
        <taxon>Asteraceae</taxon>
        <taxon>Asteroideae</taxon>
        <taxon>Anthemideae</taxon>
        <taxon>Anthemidinae</taxon>
        <taxon>Tanacetum</taxon>
    </lineage>
</organism>
<keyword evidence="3" id="KW-0863">Zinc-finger</keyword>
<dbReference type="PANTHER" id="PTHR42648:SF30">
    <property type="entry name" value="RIBONUCLEASE H-LIKE DOMAIN, GAG-PRE-INTEGRASE DOMAIN PROTEIN-RELATED"/>
    <property type="match status" value="1"/>
</dbReference>
<dbReference type="InterPro" id="IPR001878">
    <property type="entry name" value="Znf_CCHC"/>
</dbReference>
<dbReference type="Pfam" id="PF00098">
    <property type="entry name" value="zf-CCHC"/>
    <property type="match status" value="1"/>
</dbReference>
<gene>
    <name evidence="7" type="ORF">Tci_024523</name>
</gene>
<sequence>MAAAAMKHVASSFAKLEKFKGIDFRRWQKKMHFMIFSMSVVYVQTNPMPEDRGENPTVEQVRKRAKWDNDDYVCRGLILNDFKHTLKHLKEELTLIELGSHLRIEESLSVQDNVKPKGNNVVGPSVVNMVEHNNSFRYNDNKGKRKHHDTRANPNNKPKVTCWKCGKPGHLKKDCKAGNVGNIPNGSSTKGSEDGSSNPLKGQSMFNKSHQIYYVTYVSKAFFVQDDDVAWLLTLEQLCMCAKIDADLRFSSGKVVSLLNILHVSNIRKNLVSSSVLNNCGFKQVIESNKFVLSKHGVFIGFGYLSNHMFKLNIVFDNIGSAFMSTSKLNDSILWHARLGHVHFKRMQDMFKDGLIPAIDMDTKKCKTCMLKKITKKPFQNVKRKTKVLELIHSDLCDLHATSSLGNKKYFVTFIDDASRFCYVYLLHSKDKALDKFKVFKTKVELQQKSSGLIGEVPNKRNRITPYELWTIKKPNLNHLIVSGCREAVRLLDPKLKTLGEKGIDCIFVGYVEHSKALRFYVIEPNDSVAINSIIESRDAIFDEQSFSFVSRPSQRSLVKGTEDSGGSVVSERVTDEIVLTDLLLGCKPLGFKWIFKRKLKVEGNVETFKARLVIQGFKQKSGIEYFDTYSPVARISTIRLLIAMASIHNLIIHQMDVKTAFLDGKLEEEVYMNQPLGFIMPGNENKVCKLIKSLYGLKQAPKQWHQMFDEVVDLTKKFLSSRFSMKDMGEANGIFGIKIKHESNGIEISQSHYIAKVLKNFNYSDCTPFSTPLDTYEKLMPKRGLVVSQHEYSKVIGCLMYVITCTRPDIAFVVGKLSRLVYFGYPLVLEGYIDASWICNTEDNSSTSCWVFLLGSGVISWAFKKQTCITGSTMESKFVALEAAGNEAEWLKNLLFEIPLCVKPMAHISINCESAATLAKAYNQIYNGKSRHLGIRHSMIRELITNGVVSIEFVRLQKIVSQLAVLGEYISQEDLNLKFLISLPSEWNTHVVVWRNKPDIDTMSIDDLYNNFKIVKQEVKGTASSNSSSQDMAFVSYPSTNSTNKVYTTYGKTRKKITINGSDTDDFDKSKVECYNCHKMGHFATESKGHRNQDSINKYQDSSRRNVQVEETSPKAMVAIDGVGSQIPDNSKKISGYESYHAVPPPPTRLFSPPKLDLSNSGLEEFKQPEFEGYGPKTSKSVSDDIPNELKAYPDAFLVKDRVTDNKYCSVESPIVVEKKTNIPTIAKVKVVRTKQQEKPVRKPVKYAEMYRVNQVNAVKASACPVWRPSTPNGASITLKRHNYIDVRGIFNQVEGMVKHQEIYVTPSHTKKIFANMKRQGKEFSSKVTPLFETMMKKKSKKSKKRITEVPQLSDSTYDVADEHVTITSNDPLSGEDRLKLTELMELCTQLHLRALALETTKANQALEIGSLKRKVKKLEKKVSKKTNKLKRLYKIGSSTRVESSKDTCLGDQEDASKQRRMIDDLDADEGVALVNETQERNDQDMFDTSVLDDEEVVAEKEVSTVDLVTTDGEEVTTAGVEVSTAVITSQISMDDITLAKALIDIKISKPKAKEIVIQEPEDQIMIDEEVVRNLKAQMQAELEEEVNHEFQQEERLVRQKEKEANIALIESWDNTQDMMVANYELAARLQEEERGELTIEEKSRLFMKLMVKRKKHFARLRAKKIKSKPPTKTQKRNQMCTYLKNMANYKHSQLKNKSFKEINVLFNNTIKWIDSFVPMDTELVKGSEKREEGSETRAERSSKRERKELESKKSKKKKLDEQVEVEVDNDQRESRDENHIDKKDLEILWKLVKAKYGNTRPEEGYERVLWGDLKVMFEPDIESEVWRTLQRNKVTIWKLFSSCGVYFVRFQNLHIFMLVEKRYPLTPATITEMLNTKLQANHWNEMCYQLLKLKLKQKKKK</sequence>
<evidence type="ECO:0000256" key="5">
    <source>
        <dbReference type="SAM" id="MobiDB-lite"/>
    </source>
</evidence>
<dbReference type="SMART" id="SM00343">
    <property type="entry name" value="ZnF_C2HC"/>
    <property type="match status" value="2"/>
</dbReference>
<reference evidence="7" key="1">
    <citation type="journal article" date="2019" name="Sci. Rep.">
        <title>Draft genome of Tanacetum cinerariifolium, the natural source of mosquito coil.</title>
        <authorList>
            <person name="Yamashiro T."/>
            <person name="Shiraishi A."/>
            <person name="Satake H."/>
            <person name="Nakayama K."/>
        </authorList>
    </citation>
    <scope>NUCLEOTIDE SEQUENCE</scope>
</reference>
<keyword evidence="1" id="KW-0479">Metal-binding</keyword>
<keyword evidence="2" id="KW-0378">Hydrolase</keyword>
<feature type="region of interest" description="Disordered" evidence="5">
    <location>
        <begin position="136"/>
        <end position="155"/>
    </location>
</feature>
<feature type="compositionally biased region" description="Polar residues" evidence="5">
    <location>
        <begin position="182"/>
        <end position="201"/>
    </location>
</feature>
<dbReference type="CDD" id="cd09272">
    <property type="entry name" value="RNase_HI_RT_Ty1"/>
    <property type="match status" value="1"/>
</dbReference>
<evidence type="ECO:0000259" key="6">
    <source>
        <dbReference type="PROSITE" id="PS50158"/>
    </source>
</evidence>
<dbReference type="PANTHER" id="PTHR42648">
    <property type="entry name" value="TRANSPOSASE, PUTATIVE-RELATED"/>
    <property type="match status" value="1"/>
</dbReference>
<dbReference type="EMBL" id="BKCJ010003031">
    <property type="protein sequence ID" value="GEU52545.1"/>
    <property type="molecule type" value="Genomic_DNA"/>
</dbReference>
<dbReference type="InterPro" id="IPR036397">
    <property type="entry name" value="RNaseH_sf"/>
</dbReference>
<dbReference type="Gene3D" id="3.30.420.10">
    <property type="entry name" value="Ribonuclease H-like superfamily/Ribonuclease H"/>
    <property type="match status" value="1"/>
</dbReference>
<dbReference type="InterPro" id="IPR039537">
    <property type="entry name" value="Retrotran_Ty1/copia-like"/>
</dbReference>
<dbReference type="InterPro" id="IPR012337">
    <property type="entry name" value="RNaseH-like_sf"/>
</dbReference>
<dbReference type="InterPro" id="IPR025724">
    <property type="entry name" value="GAG-pre-integrase_dom"/>
</dbReference>
<dbReference type="SUPFAM" id="SSF57756">
    <property type="entry name" value="Retrovirus zinc finger-like domains"/>
    <property type="match status" value="1"/>
</dbReference>
<accession>A0A6L2KX03</accession>
<dbReference type="PROSITE" id="PS50158">
    <property type="entry name" value="ZF_CCHC"/>
    <property type="match status" value="1"/>
</dbReference>
<keyword evidence="3" id="KW-0862">Zinc</keyword>
<feature type="region of interest" description="Disordered" evidence="5">
    <location>
        <begin position="1726"/>
        <end position="1757"/>
    </location>
</feature>
<dbReference type="InterPro" id="IPR013103">
    <property type="entry name" value="RVT_2"/>
</dbReference>
<dbReference type="SUPFAM" id="SSF53098">
    <property type="entry name" value="Ribonuclease H-like"/>
    <property type="match status" value="1"/>
</dbReference>
<dbReference type="Pfam" id="PF13976">
    <property type="entry name" value="gag_pre-integrs"/>
    <property type="match status" value="1"/>
</dbReference>
<feature type="coiled-coil region" evidence="4">
    <location>
        <begin position="1403"/>
        <end position="1437"/>
    </location>
</feature>
<keyword evidence="4" id="KW-0175">Coiled coil</keyword>
<evidence type="ECO:0000256" key="1">
    <source>
        <dbReference type="ARBA" id="ARBA00022723"/>
    </source>
</evidence>
<dbReference type="InterPro" id="IPR036875">
    <property type="entry name" value="Znf_CCHC_sf"/>
</dbReference>
<proteinExistence type="predicted"/>
<dbReference type="GO" id="GO:0003676">
    <property type="term" value="F:nucleic acid binding"/>
    <property type="evidence" value="ECO:0007669"/>
    <property type="project" value="InterPro"/>
</dbReference>
<dbReference type="InterPro" id="IPR043502">
    <property type="entry name" value="DNA/RNA_pol_sf"/>
</dbReference>
<evidence type="ECO:0000256" key="3">
    <source>
        <dbReference type="PROSITE-ProRule" id="PRU00047"/>
    </source>
</evidence>
<evidence type="ECO:0000256" key="2">
    <source>
        <dbReference type="ARBA" id="ARBA00022801"/>
    </source>
</evidence>
<dbReference type="Pfam" id="PF07727">
    <property type="entry name" value="RVT_2"/>
    <property type="match status" value="2"/>
</dbReference>
<comment type="caution">
    <text evidence="7">The sequence shown here is derived from an EMBL/GenBank/DDBJ whole genome shotgun (WGS) entry which is preliminary data.</text>
</comment>
<protein>
    <submittedName>
        <fullName evidence="7">Zinc finger, CCHC-type</fullName>
    </submittedName>
</protein>
<name>A0A6L2KX03_TANCI</name>